<proteinExistence type="predicted"/>
<keyword evidence="4" id="KW-1185">Reference proteome</keyword>
<gene>
    <name evidence="3" type="ORF">FF125_13050</name>
</gene>
<evidence type="ECO:0000313" key="4">
    <source>
        <dbReference type="Proteomes" id="UP000306229"/>
    </source>
</evidence>
<dbReference type="OrthoDB" id="9778989at2"/>
<dbReference type="GO" id="GO:0003824">
    <property type="term" value="F:catalytic activity"/>
    <property type="evidence" value="ECO:0007669"/>
    <property type="project" value="InterPro"/>
</dbReference>
<dbReference type="InterPro" id="IPR005135">
    <property type="entry name" value="Endo/exonuclease/phosphatase"/>
</dbReference>
<evidence type="ECO:0000313" key="3">
    <source>
        <dbReference type="EMBL" id="QCX39319.1"/>
    </source>
</evidence>
<dbReference type="InterPro" id="IPR051916">
    <property type="entry name" value="GPI-anchor_lipid_remodeler"/>
</dbReference>
<dbReference type="Gene3D" id="3.60.10.10">
    <property type="entry name" value="Endonuclease/exonuclease/phosphatase"/>
    <property type="match status" value="1"/>
</dbReference>
<name>A0A5B7TQV2_9FLAO</name>
<evidence type="ECO:0000256" key="1">
    <source>
        <dbReference type="SAM" id="SignalP"/>
    </source>
</evidence>
<reference evidence="3 4" key="1">
    <citation type="submission" date="2019-05" db="EMBL/GenBank/DDBJ databases">
        <title>Algicella ahnfeltiae gen. nov., sp. nov., a novel marine bacterium of the family Flavobacteriaceae isolated from a red alga.</title>
        <authorList>
            <person name="Nedashkovskaya O.I."/>
            <person name="Kukhlevskiy A.D."/>
            <person name="Kim S.-G."/>
            <person name="Zhukova N.V."/>
            <person name="Mikhailov V.V."/>
        </authorList>
    </citation>
    <scope>NUCLEOTIDE SEQUENCE [LARGE SCALE GENOMIC DNA]</scope>
    <source>
        <strain evidence="3 4">10Alg115</strain>
    </source>
</reference>
<sequence>MKQFINLFNFTFISMVILSSINTSAQESETNFKVMTYNIWNGFDWGKDTIRKENWIKWIKSENPDVLALQELCGYDQKKLKEDALKWGHEYVQILKTEGYPVGITSKKPIMLKERVIDNFWHGFLHCQTYGIDFFVVHLSPADVDFRLKEAHILAEKIKKVKSEKFIVLGDFNAHSPFDEDLLKRNKSLQQHYLNDKNESNYSNLRLGEFDYSVISAFLAIPAIDVSKNFIEINNRFTYPTPVLIGTYQTATEVIQNKQRIDYILTSPIMSKSCKNVTIFNEGKPEGLSDHYPIMAEFNFENK</sequence>
<dbReference type="RefSeq" id="WP_138950178.1">
    <property type="nucleotide sequence ID" value="NZ_CP040749.1"/>
</dbReference>
<dbReference type="KEGG" id="fbe:FF125_13050"/>
<accession>A0A5B7TQV2</accession>
<dbReference type="GO" id="GO:0016020">
    <property type="term" value="C:membrane"/>
    <property type="evidence" value="ECO:0007669"/>
    <property type="project" value="GOC"/>
</dbReference>
<feature type="chain" id="PRO_5022794864" description="Endonuclease/exonuclease/phosphatase domain-containing protein" evidence="1">
    <location>
        <begin position="26"/>
        <end position="303"/>
    </location>
</feature>
<dbReference type="InterPro" id="IPR036691">
    <property type="entry name" value="Endo/exonu/phosph_ase_sf"/>
</dbReference>
<protein>
    <recommendedName>
        <fullName evidence="2">Endonuclease/exonuclease/phosphatase domain-containing protein</fullName>
    </recommendedName>
</protein>
<keyword evidence="1" id="KW-0732">Signal</keyword>
<dbReference type="Proteomes" id="UP000306229">
    <property type="component" value="Chromosome"/>
</dbReference>
<dbReference type="PANTHER" id="PTHR14859:SF15">
    <property type="entry name" value="ENDONUCLEASE_EXONUCLEASE_PHOSPHATASE DOMAIN-CONTAINING PROTEIN"/>
    <property type="match status" value="1"/>
</dbReference>
<evidence type="ECO:0000259" key="2">
    <source>
        <dbReference type="Pfam" id="PF03372"/>
    </source>
</evidence>
<feature type="signal peptide" evidence="1">
    <location>
        <begin position="1"/>
        <end position="25"/>
    </location>
</feature>
<dbReference type="Pfam" id="PF03372">
    <property type="entry name" value="Exo_endo_phos"/>
    <property type="match status" value="1"/>
</dbReference>
<dbReference type="PANTHER" id="PTHR14859">
    <property type="entry name" value="CALCOFLUOR WHITE HYPERSENSITIVE PROTEIN PRECURSOR"/>
    <property type="match status" value="1"/>
</dbReference>
<dbReference type="AlphaFoldDB" id="A0A5B7TQV2"/>
<organism evidence="3 4">
    <name type="scientific">Aureibaculum algae</name>
    <dbReference type="NCBI Taxonomy" id="2584122"/>
    <lineage>
        <taxon>Bacteria</taxon>
        <taxon>Pseudomonadati</taxon>
        <taxon>Bacteroidota</taxon>
        <taxon>Flavobacteriia</taxon>
        <taxon>Flavobacteriales</taxon>
        <taxon>Flavobacteriaceae</taxon>
        <taxon>Aureibaculum</taxon>
    </lineage>
</organism>
<dbReference type="GO" id="GO:0006506">
    <property type="term" value="P:GPI anchor biosynthetic process"/>
    <property type="evidence" value="ECO:0007669"/>
    <property type="project" value="TreeGrafter"/>
</dbReference>
<feature type="domain" description="Endonuclease/exonuclease/phosphatase" evidence="2">
    <location>
        <begin position="35"/>
        <end position="291"/>
    </location>
</feature>
<dbReference type="SUPFAM" id="SSF56219">
    <property type="entry name" value="DNase I-like"/>
    <property type="match status" value="1"/>
</dbReference>
<dbReference type="EMBL" id="CP040749">
    <property type="protein sequence ID" value="QCX39319.1"/>
    <property type="molecule type" value="Genomic_DNA"/>
</dbReference>